<dbReference type="InterPro" id="IPR003591">
    <property type="entry name" value="Leu-rich_rpt_typical-subtyp"/>
</dbReference>
<evidence type="ECO:0000256" key="13">
    <source>
        <dbReference type="ARBA" id="ARBA00022859"/>
    </source>
</evidence>
<dbReference type="PROSITE" id="PS51450">
    <property type="entry name" value="LRR"/>
    <property type="match status" value="2"/>
</dbReference>
<name>A0A8J6F034_ELECQ</name>
<dbReference type="GO" id="GO:0050829">
    <property type="term" value="P:defense response to Gram-negative bacterium"/>
    <property type="evidence" value="ECO:0007669"/>
    <property type="project" value="TreeGrafter"/>
</dbReference>
<keyword evidence="9" id="KW-0732">Signal</keyword>
<dbReference type="InterPro" id="IPR000483">
    <property type="entry name" value="Cys-rich_flank_reg_C"/>
</dbReference>
<feature type="transmembrane region" description="Helical" evidence="21">
    <location>
        <begin position="555"/>
        <end position="576"/>
    </location>
</feature>
<dbReference type="GO" id="GO:0045087">
    <property type="term" value="P:innate immune response"/>
    <property type="evidence" value="ECO:0007669"/>
    <property type="project" value="UniProtKB-KW"/>
</dbReference>
<dbReference type="Gene3D" id="3.80.10.10">
    <property type="entry name" value="Ribonuclease Inhibitor"/>
    <property type="match status" value="1"/>
</dbReference>
<evidence type="ECO:0000256" key="21">
    <source>
        <dbReference type="SAM" id="Phobius"/>
    </source>
</evidence>
<comment type="caution">
    <text evidence="23">The sequence shown here is derived from an EMBL/GenBank/DDBJ whole genome shotgun (WGS) entry which is preliminary data.</text>
</comment>
<evidence type="ECO:0000256" key="16">
    <source>
        <dbReference type="ARBA" id="ARBA00023170"/>
    </source>
</evidence>
<evidence type="ECO:0000256" key="12">
    <source>
        <dbReference type="ARBA" id="ARBA00022843"/>
    </source>
</evidence>
<evidence type="ECO:0000256" key="4">
    <source>
        <dbReference type="ARBA" id="ARBA00009634"/>
    </source>
</evidence>
<evidence type="ECO:0000256" key="14">
    <source>
        <dbReference type="ARBA" id="ARBA00022989"/>
    </source>
</evidence>
<dbReference type="GO" id="GO:0001530">
    <property type="term" value="F:lipopolysaccharide binding"/>
    <property type="evidence" value="ECO:0007669"/>
    <property type="project" value="TreeGrafter"/>
</dbReference>
<gene>
    <name evidence="23" type="ORF">GDO78_013131</name>
</gene>
<evidence type="ECO:0000256" key="3">
    <source>
        <dbReference type="ARBA" id="ARBA00004466"/>
    </source>
</evidence>
<evidence type="ECO:0000313" key="23">
    <source>
        <dbReference type="EMBL" id="KAG9477975.1"/>
    </source>
</evidence>
<dbReference type="Proteomes" id="UP000770717">
    <property type="component" value="Unassembled WGS sequence"/>
</dbReference>
<comment type="similarity">
    <text evidence="4">Belongs to the Toll-like receptor family.</text>
</comment>
<dbReference type="Pfam" id="PF01582">
    <property type="entry name" value="TIR"/>
    <property type="match status" value="1"/>
</dbReference>
<evidence type="ECO:0000256" key="2">
    <source>
        <dbReference type="ARBA" id="ARBA00004412"/>
    </source>
</evidence>
<dbReference type="GO" id="GO:0046696">
    <property type="term" value="C:lipopolysaccharide receptor complex"/>
    <property type="evidence" value="ECO:0007669"/>
    <property type="project" value="TreeGrafter"/>
</dbReference>
<keyword evidence="13" id="KW-0391">Immunity</keyword>
<evidence type="ECO:0000313" key="24">
    <source>
        <dbReference type="Proteomes" id="UP000770717"/>
    </source>
</evidence>
<dbReference type="Gene3D" id="3.40.50.10140">
    <property type="entry name" value="Toll/interleukin-1 receptor homology (TIR) domain"/>
    <property type="match status" value="1"/>
</dbReference>
<dbReference type="SUPFAM" id="SSF52200">
    <property type="entry name" value="Toll/Interleukin receptor TIR domain"/>
    <property type="match status" value="1"/>
</dbReference>
<dbReference type="GO" id="GO:0001875">
    <property type="term" value="F:lipopolysaccharide immune receptor activity"/>
    <property type="evidence" value="ECO:0007669"/>
    <property type="project" value="TreeGrafter"/>
</dbReference>
<accession>A0A8J6F034</accession>
<keyword evidence="7" id="KW-0433">Leucine-rich repeat</keyword>
<keyword evidence="10" id="KW-0677">Repeat</keyword>
<dbReference type="PANTHER" id="PTHR24365:SF521">
    <property type="entry name" value="TOLL-LIKE RECEPTOR 4"/>
    <property type="match status" value="1"/>
</dbReference>
<evidence type="ECO:0000256" key="11">
    <source>
        <dbReference type="ARBA" id="ARBA00022753"/>
    </source>
</evidence>
<evidence type="ECO:0000256" key="5">
    <source>
        <dbReference type="ARBA" id="ARBA00022475"/>
    </source>
</evidence>
<evidence type="ECO:0000256" key="1">
    <source>
        <dbReference type="ARBA" id="ARBA00004251"/>
    </source>
</evidence>
<keyword evidence="8 21" id="KW-0812">Transmembrane</keyword>
<dbReference type="InterPro" id="IPR035897">
    <property type="entry name" value="Toll_tir_struct_dom_sf"/>
</dbReference>
<keyword evidence="12" id="KW-0832">Ubl conjugation</keyword>
<dbReference type="GO" id="GO:0001726">
    <property type="term" value="C:ruffle"/>
    <property type="evidence" value="ECO:0007669"/>
    <property type="project" value="UniProtKB-SubCell"/>
</dbReference>
<keyword evidence="17" id="KW-0325">Glycoprotein</keyword>
<evidence type="ECO:0000256" key="20">
    <source>
        <dbReference type="ARBA" id="ARBA00040109"/>
    </source>
</evidence>
<sequence length="759" mass="86655">MSKLELLDLTRCSITSIDDYAFFGLKSLHTLILTGNPVMHWPPLTFSDLASLHRLVVVETSLTSLSQLSLAHLTLLKELHVGRNLFKSLYLPNYVSSLHVLDLRANQIADIKENDLENLRNINLSNFSLILSQNPIDHISPGAFRSVSLHMLHLKGCFSNADIMRSNLNAMSGLLVEKIVIGHYRISYMKLWFKSGHFEGLYGMDVNELTISGMHFDDNTLSLEFFKNLTSLRVIHTDLEVLWSEMAPSSLQKLEIKRSLLTGMPSGVISTLKELKEIRITETQKLTSFVHDIVVPNLELLDLSGNKLNMEKCCSLISDRAPNLQHLNLSYNTLIGISSVFLNMPHLLSLDLSHSQVITVGIHPVFELMHKLIYLDLSYTGCHFSIECSFCGLYSVEVLKVSKTKFSTNILASVFKNLTELRLLDMSSCELNYIPIETFADLKLLKTLDLSNNDLLELQESVLSPLLALTILNLSFNSFQSLSKETTTFIAQNLVKVDLSHNPYDCSCDQKIFLLWVQEQNTRGFKFSESLKCNTPEYLQGTQLIKVNLNCIMNIYLSLGGFLIAIAISGGMFHCYKKKYFHLCYLLQKYKTSNTEKEYDAFVIYSSLEEEWVKEQLVPKLEGGTPRFQLCLHYRDFIPGVPITTNIVNEGICRSRKALIILSQNFIESKWCSFEFEMVMSWQFLESQCGIIVILLEAVNMAHLKHMLELSKYLRKNTYLKWSDGYVERKIFWKRLREALQQGNETAKCARKLEDDDGE</sequence>
<dbReference type="GO" id="GO:0032497">
    <property type="term" value="P:detection of lipopolysaccharide"/>
    <property type="evidence" value="ECO:0007669"/>
    <property type="project" value="TreeGrafter"/>
</dbReference>
<evidence type="ECO:0000256" key="8">
    <source>
        <dbReference type="ARBA" id="ARBA00022692"/>
    </source>
</evidence>
<keyword evidence="11" id="KW-0967">Endosome</keyword>
<dbReference type="PIRSF" id="PIRSF037595">
    <property type="entry name" value="Toll-like_receptor"/>
    <property type="match status" value="1"/>
</dbReference>
<dbReference type="PANTHER" id="PTHR24365">
    <property type="entry name" value="TOLL-LIKE RECEPTOR"/>
    <property type="match status" value="1"/>
</dbReference>
<dbReference type="SMART" id="SM00369">
    <property type="entry name" value="LRR_TYP"/>
    <property type="match status" value="8"/>
</dbReference>
<organism evidence="23 24">
    <name type="scientific">Eleutherodactylus coqui</name>
    <name type="common">Puerto Rican coqui</name>
    <dbReference type="NCBI Taxonomy" id="57060"/>
    <lineage>
        <taxon>Eukaryota</taxon>
        <taxon>Metazoa</taxon>
        <taxon>Chordata</taxon>
        <taxon>Craniata</taxon>
        <taxon>Vertebrata</taxon>
        <taxon>Euteleostomi</taxon>
        <taxon>Amphibia</taxon>
        <taxon>Batrachia</taxon>
        <taxon>Anura</taxon>
        <taxon>Neobatrachia</taxon>
        <taxon>Hyloidea</taxon>
        <taxon>Eleutherodactylidae</taxon>
        <taxon>Eleutherodactylinae</taxon>
        <taxon>Eleutherodactylus</taxon>
        <taxon>Eleutherodactylus</taxon>
    </lineage>
</organism>
<dbReference type="EMBL" id="WNTK01000009">
    <property type="protein sequence ID" value="KAG9477975.1"/>
    <property type="molecule type" value="Genomic_DNA"/>
</dbReference>
<dbReference type="SUPFAM" id="SSF52058">
    <property type="entry name" value="L domain-like"/>
    <property type="match status" value="2"/>
</dbReference>
<feature type="domain" description="TIR" evidence="22">
    <location>
        <begin position="597"/>
        <end position="740"/>
    </location>
</feature>
<dbReference type="GO" id="GO:0006954">
    <property type="term" value="P:inflammatory response"/>
    <property type="evidence" value="ECO:0007669"/>
    <property type="project" value="UniProtKB-KW"/>
</dbReference>
<evidence type="ECO:0000256" key="15">
    <source>
        <dbReference type="ARBA" id="ARBA00023136"/>
    </source>
</evidence>
<dbReference type="GO" id="GO:0005886">
    <property type="term" value="C:plasma membrane"/>
    <property type="evidence" value="ECO:0007669"/>
    <property type="project" value="UniProtKB-SubCell"/>
</dbReference>
<dbReference type="SMART" id="SM00255">
    <property type="entry name" value="TIR"/>
    <property type="match status" value="1"/>
</dbReference>
<dbReference type="GO" id="GO:0002755">
    <property type="term" value="P:MyD88-dependent toll-like receptor signaling pathway"/>
    <property type="evidence" value="ECO:0007669"/>
    <property type="project" value="TreeGrafter"/>
</dbReference>
<dbReference type="InterPro" id="IPR032675">
    <property type="entry name" value="LRR_dom_sf"/>
</dbReference>
<evidence type="ECO:0000256" key="19">
    <source>
        <dbReference type="ARBA" id="ARBA00023273"/>
    </source>
</evidence>
<keyword evidence="14 21" id="KW-1133">Transmembrane helix</keyword>
<keyword evidence="16" id="KW-0675">Receptor</keyword>
<dbReference type="InterPro" id="IPR017241">
    <property type="entry name" value="Toll-like_receptor"/>
</dbReference>
<protein>
    <recommendedName>
        <fullName evidence="20">Toll-like receptor 4</fullName>
    </recommendedName>
</protein>
<evidence type="ECO:0000256" key="7">
    <source>
        <dbReference type="ARBA" id="ARBA00022614"/>
    </source>
</evidence>
<keyword evidence="6" id="KW-0399">Innate immunity</keyword>
<evidence type="ECO:0000256" key="9">
    <source>
        <dbReference type="ARBA" id="ARBA00022729"/>
    </source>
</evidence>
<keyword evidence="15 21" id="KW-0472">Membrane</keyword>
<keyword evidence="18" id="KW-0395">Inflammatory response</keyword>
<evidence type="ECO:0000256" key="18">
    <source>
        <dbReference type="ARBA" id="ARBA00023198"/>
    </source>
</evidence>
<dbReference type="InterPro" id="IPR001611">
    <property type="entry name" value="Leu-rich_rpt"/>
</dbReference>
<dbReference type="AlphaFoldDB" id="A0A8J6F034"/>
<dbReference type="PROSITE" id="PS50104">
    <property type="entry name" value="TIR"/>
    <property type="match status" value="1"/>
</dbReference>
<dbReference type="SMART" id="SM00082">
    <property type="entry name" value="LRRCT"/>
    <property type="match status" value="1"/>
</dbReference>
<dbReference type="GO" id="GO:0004888">
    <property type="term" value="F:transmembrane signaling receptor activity"/>
    <property type="evidence" value="ECO:0007669"/>
    <property type="project" value="InterPro"/>
</dbReference>
<proteinExistence type="inferred from homology"/>
<reference evidence="23" key="1">
    <citation type="thesis" date="2020" institute="ProQuest LLC" country="789 East Eisenhower Parkway, Ann Arbor, MI, USA">
        <title>Comparative Genomics and Chromosome Evolution.</title>
        <authorList>
            <person name="Mudd A.B."/>
        </authorList>
    </citation>
    <scope>NUCLEOTIDE SEQUENCE</scope>
    <source>
        <strain evidence="23">HN-11 Male</strain>
        <tissue evidence="23">Kidney and liver</tissue>
    </source>
</reference>
<dbReference type="InterPro" id="IPR000157">
    <property type="entry name" value="TIR_dom"/>
</dbReference>
<comment type="subcellular location">
    <subcellularLocation>
        <location evidence="1">Cell membrane</location>
        <topology evidence="1">Single-pass type I membrane protein</topology>
    </subcellularLocation>
    <subcellularLocation>
        <location evidence="3">Cell projection</location>
        <location evidence="3">Ruffle</location>
    </subcellularLocation>
    <subcellularLocation>
        <location evidence="2">Early endosome</location>
    </subcellularLocation>
</comment>
<keyword evidence="5" id="KW-1003">Cell membrane</keyword>
<dbReference type="GO" id="GO:0005769">
    <property type="term" value="C:early endosome"/>
    <property type="evidence" value="ECO:0007669"/>
    <property type="project" value="UniProtKB-SubCell"/>
</dbReference>
<evidence type="ECO:0000259" key="22">
    <source>
        <dbReference type="PROSITE" id="PS50104"/>
    </source>
</evidence>
<dbReference type="Pfam" id="PF00560">
    <property type="entry name" value="LRR_1"/>
    <property type="match status" value="1"/>
</dbReference>
<dbReference type="GO" id="GO:0034142">
    <property type="term" value="P:toll-like receptor 4 signaling pathway"/>
    <property type="evidence" value="ECO:0007669"/>
    <property type="project" value="TreeGrafter"/>
</dbReference>
<keyword evidence="19" id="KW-0966">Cell projection</keyword>
<dbReference type="OrthoDB" id="1421090at2759"/>
<evidence type="ECO:0000256" key="10">
    <source>
        <dbReference type="ARBA" id="ARBA00022737"/>
    </source>
</evidence>
<feature type="non-terminal residue" evidence="23">
    <location>
        <position position="759"/>
    </location>
</feature>
<dbReference type="Pfam" id="PF13855">
    <property type="entry name" value="LRR_8"/>
    <property type="match status" value="2"/>
</dbReference>
<dbReference type="FunFam" id="3.40.50.10140:FF:000006">
    <property type="entry name" value="Toll-like receptor 4"/>
    <property type="match status" value="1"/>
</dbReference>
<evidence type="ECO:0000256" key="6">
    <source>
        <dbReference type="ARBA" id="ARBA00022588"/>
    </source>
</evidence>
<keyword evidence="24" id="KW-1185">Reference proteome</keyword>
<evidence type="ECO:0000256" key="17">
    <source>
        <dbReference type="ARBA" id="ARBA00023180"/>
    </source>
</evidence>